<dbReference type="InterPro" id="IPR051396">
    <property type="entry name" value="Bact_Antivir_Def_Nuclease"/>
</dbReference>
<dbReference type="SUPFAM" id="SSF52540">
    <property type="entry name" value="P-loop containing nucleoside triphosphate hydrolases"/>
    <property type="match status" value="1"/>
</dbReference>
<evidence type="ECO:0000313" key="2">
    <source>
        <dbReference type="EMBL" id="NIF22002.1"/>
    </source>
</evidence>
<name>A0ABX0RA96_9GAMM</name>
<evidence type="ECO:0000313" key="3">
    <source>
        <dbReference type="Proteomes" id="UP001515683"/>
    </source>
</evidence>
<organism evidence="2 3">
    <name type="scientific">Candidatus Pantoea multigeneris</name>
    <dbReference type="NCBI Taxonomy" id="2608357"/>
    <lineage>
        <taxon>Bacteria</taxon>
        <taxon>Pseudomonadati</taxon>
        <taxon>Pseudomonadota</taxon>
        <taxon>Gammaproteobacteria</taxon>
        <taxon>Enterobacterales</taxon>
        <taxon>Erwiniaceae</taxon>
        <taxon>Pantoea</taxon>
    </lineage>
</organism>
<gene>
    <name evidence="2" type="ORF">F3J40_10375</name>
</gene>
<proteinExistence type="predicted"/>
<protein>
    <submittedName>
        <fullName evidence="2">AAA family ATPase</fullName>
    </submittedName>
</protein>
<dbReference type="PANTHER" id="PTHR43581">
    <property type="entry name" value="ATP/GTP PHOSPHATASE"/>
    <property type="match status" value="1"/>
</dbReference>
<dbReference type="InterPro" id="IPR003959">
    <property type="entry name" value="ATPase_AAA_core"/>
</dbReference>
<reference evidence="2 3" key="1">
    <citation type="journal article" date="2019" name="bioRxiv">
        <title>Bacteria contribute to plant secondary compound degradation in a generalist herbivore system.</title>
        <authorList>
            <person name="Francoeur C.B."/>
            <person name="Khadempour L."/>
            <person name="Moreira-Soto R.D."/>
            <person name="Gotting K."/>
            <person name="Book A.J."/>
            <person name="Pinto-Tomas A.A."/>
            <person name="Keefover-Ring K."/>
            <person name="Currie C.R."/>
        </authorList>
    </citation>
    <scope>NUCLEOTIDE SEQUENCE [LARGE SCALE GENOMIC DNA]</scope>
    <source>
        <strain evidence="2">Acro-835</strain>
    </source>
</reference>
<dbReference type="InterPro" id="IPR027417">
    <property type="entry name" value="P-loop_NTPase"/>
</dbReference>
<evidence type="ECO:0000259" key="1">
    <source>
        <dbReference type="Pfam" id="PF13304"/>
    </source>
</evidence>
<dbReference type="PANTHER" id="PTHR43581:SF2">
    <property type="entry name" value="EXCINUCLEASE ATPASE SUBUNIT"/>
    <property type="match status" value="1"/>
</dbReference>
<dbReference type="EMBL" id="VWXF01000003">
    <property type="protein sequence ID" value="NIF22002.1"/>
    <property type="molecule type" value="Genomic_DNA"/>
</dbReference>
<feature type="domain" description="ATPase AAA-type core" evidence="1">
    <location>
        <begin position="384"/>
        <end position="472"/>
    </location>
</feature>
<dbReference type="Proteomes" id="UP001515683">
    <property type="component" value="Unassembled WGS sequence"/>
</dbReference>
<comment type="caution">
    <text evidence="2">The sequence shown here is derived from an EMBL/GenBank/DDBJ whole genome shotgun (WGS) entry which is preliminary data.</text>
</comment>
<dbReference type="Pfam" id="PF13304">
    <property type="entry name" value="AAA_21"/>
    <property type="match status" value="1"/>
</dbReference>
<sequence>MESPRGADTQGMDMQICYIWTEGFKGLQNFGLNLSSEYDFSFDGVSITAEKKDTPVEKLYGSQISDISAIIGINGAGKTTALELICYCSSRPQDLKNDFLIIFKKDNEYFYHSEKDTFLLSPQFITPNRDPDVFTTSNTIYYSNIYDGNTLSLPENVMDLSKNKKNSPKPIKDSLSISAEGDITQQIEFIQSKEISNLDLTLPKWIEFKAPEYSQRISNLEMTLRKQDHFTEIEKLQIRELYKIVNSVMIAERKNNPRDSIAVKIRQMFIHEVFSEFPSLSVSFVNLIKDLCEDNFKKTRTINNLIDEMIKNHEVMLDFKWYFSHVFTLEFVAQAMLLLDEEQLTDANLEIDNSIISSKTVFKLCLNNKNHKLLSVIAAVFEKAYGGNVRWIGQSSGERAYFDIFSLIWHSIYKCTLNTDNSTTIICIDEPDVYLHPQWQVQFLSKLVKTLPKITGGKIQIIFTTHSPLLLSDVPKQCISIMGQDTENTPQVPNTFGANLYDLYAKVFGIGYQSMGSIAEHYTNKTLKILEKDTLTESDLKHLLQAMDIIGDEIILFHVKEKLTAFEGRVVRGNSITKGRD</sequence>
<dbReference type="Gene3D" id="3.40.50.300">
    <property type="entry name" value="P-loop containing nucleotide triphosphate hydrolases"/>
    <property type="match status" value="1"/>
</dbReference>
<keyword evidence="3" id="KW-1185">Reference proteome</keyword>
<accession>A0ABX0RA96</accession>